<dbReference type="EMBL" id="JAZHXI010000011">
    <property type="protein sequence ID" value="KAL2066783.1"/>
    <property type="molecule type" value="Genomic_DNA"/>
</dbReference>
<feature type="signal peptide" evidence="1">
    <location>
        <begin position="1"/>
        <end position="20"/>
    </location>
</feature>
<protein>
    <submittedName>
        <fullName evidence="2">Uncharacterized protein</fullName>
    </submittedName>
</protein>
<name>A0ABR4CA15_9HELO</name>
<evidence type="ECO:0000313" key="3">
    <source>
        <dbReference type="Proteomes" id="UP001595075"/>
    </source>
</evidence>
<organism evidence="2 3">
    <name type="scientific">Oculimacula yallundae</name>
    <dbReference type="NCBI Taxonomy" id="86028"/>
    <lineage>
        <taxon>Eukaryota</taxon>
        <taxon>Fungi</taxon>
        <taxon>Dikarya</taxon>
        <taxon>Ascomycota</taxon>
        <taxon>Pezizomycotina</taxon>
        <taxon>Leotiomycetes</taxon>
        <taxon>Helotiales</taxon>
        <taxon>Ploettnerulaceae</taxon>
        <taxon>Oculimacula</taxon>
    </lineage>
</organism>
<evidence type="ECO:0000313" key="2">
    <source>
        <dbReference type="EMBL" id="KAL2066783.1"/>
    </source>
</evidence>
<keyword evidence="3" id="KW-1185">Reference proteome</keyword>
<feature type="chain" id="PRO_5045048328" evidence="1">
    <location>
        <begin position="21"/>
        <end position="238"/>
    </location>
</feature>
<sequence>MRLLTICTVLLLGAVTVAEAWQLIAFENGYSCDNNGRKRILRGGGPQCYTFGRDMPGTSCGQENFPNGGACSGAFTPRSIGLGSNDDCIIYNGNDCSGANKRFNARGHTPGCSSVGDVTRSFKCSILAVVDGATRGVRSENTKIWRNCWIAKERIWKRTVKERGNQYSIQHTGNLILFYLQLLACFLESYTSAQEFGNLRETHYTSGNNKYAANRVPVVKDEGESVTYSIKIALPEND</sequence>
<evidence type="ECO:0000256" key="1">
    <source>
        <dbReference type="SAM" id="SignalP"/>
    </source>
</evidence>
<reference evidence="2 3" key="1">
    <citation type="journal article" date="2024" name="Commun. Biol.">
        <title>Comparative genomic analysis of thermophilic fungi reveals convergent evolutionary adaptations and gene losses.</title>
        <authorList>
            <person name="Steindorff A.S."/>
            <person name="Aguilar-Pontes M.V."/>
            <person name="Robinson A.J."/>
            <person name="Andreopoulos B."/>
            <person name="LaButti K."/>
            <person name="Kuo A."/>
            <person name="Mondo S."/>
            <person name="Riley R."/>
            <person name="Otillar R."/>
            <person name="Haridas S."/>
            <person name="Lipzen A."/>
            <person name="Grimwood J."/>
            <person name="Schmutz J."/>
            <person name="Clum A."/>
            <person name="Reid I.D."/>
            <person name="Moisan M.C."/>
            <person name="Butler G."/>
            <person name="Nguyen T.T.M."/>
            <person name="Dewar K."/>
            <person name="Conant G."/>
            <person name="Drula E."/>
            <person name="Henrissat B."/>
            <person name="Hansel C."/>
            <person name="Singer S."/>
            <person name="Hutchinson M.I."/>
            <person name="de Vries R.P."/>
            <person name="Natvig D.O."/>
            <person name="Powell A.J."/>
            <person name="Tsang A."/>
            <person name="Grigoriev I.V."/>
        </authorList>
    </citation>
    <scope>NUCLEOTIDE SEQUENCE [LARGE SCALE GENOMIC DNA]</scope>
    <source>
        <strain evidence="2 3">CBS 494.80</strain>
    </source>
</reference>
<keyword evidence="1" id="KW-0732">Signal</keyword>
<dbReference type="Proteomes" id="UP001595075">
    <property type="component" value="Unassembled WGS sequence"/>
</dbReference>
<accession>A0ABR4CA15</accession>
<gene>
    <name evidence="2" type="ORF">VTL71DRAFT_2855</name>
</gene>
<comment type="caution">
    <text evidence="2">The sequence shown here is derived from an EMBL/GenBank/DDBJ whole genome shotgun (WGS) entry which is preliminary data.</text>
</comment>
<proteinExistence type="predicted"/>